<proteinExistence type="predicted"/>
<feature type="region of interest" description="Disordered" evidence="1">
    <location>
        <begin position="213"/>
        <end position="237"/>
    </location>
</feature>
<gene>
    <name evidence="3" type="ORF">A2738_02805</name>
</gene>
<keyword evidence="2" id="KW-1133">Transmembrane helix</keyword>
<evidence type="ECO:0000256" key="2">
    <source>
        <dbReference type="SAM" id="Phobius"/>
    </source>
</evidence>
<evidence type="ECO:0000313" key="4">
    <source>
        <dbReference type="Proteomes" id="UP000178235"/>
    </source>
</evidence>
<protein>
    <submittedName>
        <fullName evidence="3">Uncharacterized protein</fullName>
    </submittedName>
</protein>
<evidence type="ECO:0000313" key="3">
    <source>
        <dbReference type="EMBL" id="OGI68090.1"/>
    </source>
</evidence>
<evidence type="ECO:0000256" key="1">
    <source>
        <dbReference type="SAM" id="MobiDB-lite"/>
    </source>
</evidence>
<organism evidence="3 4">
    <name type="scientific">Candidatus Nomurabacteria bacterium RIFCSPHIGHO2_01_FULL_42_15</name>
    <dbReference type="NCBI Taxonomy" id="1801742"/>
    <lineage>
        <taxon>Bacteria</taxon>
        <taxon>Candidatus Nomuraibacteriota</taxon>
    </lineage>
</organism>
<keyword evidence="2" id="KW-0812">Transmembrane</keyword>
<dbReference type="AlphaFoldDB" id="A0A1F6VEN1"/>
<comment type="caution">
    <text evidence="3">The sequence shown here is derived from an EMBL/GenBank/DDBJ whole genome shotgun (WGS) entry which is preliminary data.</text>
</comment>
<keyword evidence="2" id="KW-0472">Membrane</keyword>
<feature type="region of interest" description="Disordered" evidence="1">
    <location>
        <begin position="72"/>
        <end position="95"/>
    </location>
</feature>
<feature type="compositionally biased region" description="Pro residues" evidence="1">
    <location>
        <begin position="75"/>
        <end position="88"/>
    </location>
</feature>
<sequence length="376" mass="39823">MQKYLPYILILMILVGTLLPLGQVSAQTEPLGTCTITNRTQPRNISYTIVKDLSEDSCQARESPPNFTVAWTQNPPAPVAPTSPPPPAATTAPATTPPAGYQLLAPLPCENSTPGCEGGELRTFNSDQPNNLGTYLNLMIKIFIGICAVLSVVMIVVGGLEYMTSELVHNKEAGKEKILGAIFGLILALGAYTLLFTINPDLLESDVRPTTLETASTGAPGLSGGAPAVRPGTPSSATCSIQSATFNPSGNQSDSWFNDDTPPTVRLQVVGSAGCAGKIAEVSIVEDDTVLVDDDVAGIDDFNVLFTDSNRFTIDLIAGETDCEQWLGNDCEYFIKIDLTGASNFSTEDQGGGGNLEYDCDGLCDEGWRMSTITPQ</sequence>
<reference evidence="3 4" key="1">
    <citation type="journal article" date="2016" name="Nat. Commun.">
        <title>Thousands of microbial genomes shed light on interconnected biogeochemical processes in an aquifer system.</title>
        <authorList>
            <person name="Anantharaman K."/>
            <person name="Brown C.T."/>
            <person name="Hug L.A."/>
            <person name="Sharon I."/>
            <person name="Castelle C.J."/>
            <person name="Probst A.J."/>
            <person name="Thomas B.C."/>
            <person name="Singh A."/>
            <person name="Wilkins M.J."/>
            <person name="Karaoz U."/>
            <person name="Brodie E.L."/>
            <person name="Williams K.H."/>
            <person name="Hubbard S.S."/>
            <person name="Banfield J.F."/>
        </authorList>
    </citation>
    <scope>NUCLEOTIDE SEQUENCE [LARGE SCALE GENOMIC DNA]</scope>
</reference>
<name>A0A1F6VEN1_9BACT</name>
<feature type="transmembrane region" description="Helical" evidence="2">
    <location>
        <begin position="178"/>
        <end position="198"/>
    </location>
</feature>
<dbReference type="Proteomes" id="UP000178235">
    <property type="component" value="Unassembled WGS sequence"/>
</dbReference>
<dbReference type="EMBL" id="MFTS01000005">
    <property type="protein sequence ID" value="OGI68090.1"/>
    <property type="molecule type" value="Genomic_DNA"/>
</dbReference>
<feature type="transmembrane region" description="Helical" evidence="2">
    <location>
        <begin position="135"/>
        <end position="157"/>
    </location>
</feature>
<accession>A0A1F6VEN1</accession>